<feature type="transmembrane region" description="Helical" evidence="1">
    <location>
        <begin position="25"/>
        <end position="46"/>
    </location>
</feature>
<reference evidence="3" key="1">
    <citation type="journal article" date="2015" name="Nature">
        <title>Complex archaea that bridge the gap between prokaryotes and eukaryotes.</title>
        <authorList>
            <person name="Spang A."/>
            <person name="Saw J.H."/>
            <person name="Jorgensen S.L."/>
            <person name="Zaremba-Niedzwiedzka K."/>
            <person name="Martijn J."/>
            <person name="Lind A.E."/>
            <person name="van Eijk R."/>
            <person name="Schleper C."/>
            <person name="Guy L."/>
            <person name="Ettema T.J."/>
        </authorList>
    </citation>
    <scope>NUCLEOTIDE SEQUENCE</scope>
</reference>
<keyword evidence="1" id="KW-1133">Transmembrane helix</keyword>
<name>A0A0F8Z570_9ZZZZ</name>
<dbReference type="SUPFAM" id="SSF51735">
    <property type="entry name" value="NAD(P)-binding Rossmann-fold domains"/>
    <property type="match status" value="1"/>
</dbReference>
<accession>A0A0F8Z570</accession>
<keyword evidence="1" id="KW-0472">Membrane</keyword>
<organism evidence="3">
    <name type="scientific">marine sediment metagenome</name>
    <dbReference type="NCBI Taxonomy" id="412755"/>
    <lineage>
        <taxon>unclassified sequences</taxon>
        <taxon>metagenomes</taxon>
        <taxon>ecological metagenomes</taxon>
    </lineage>
</organism>
<protein>
    <recommendedName>
        <fullName evidence="2">RCK N-terminal domain-containing protein</fullName>
    </recommendedName>
</protein>
<feature type="domain" description="RCK N-terminal" evidence="2">
    <location>
        <begin position="120"/>
        <end position="246"/>
    </location>
</feature>
<dbReference type="EMBL" id="LAZR01049759">
    <property type="protein sequence ID" value="KKK88888.1"/>
    <property type="molecule type" value="Genomic_DNA"/>
</dbReference>
<dbReference type="AlphaFoldDB" id="A0A0F8Z570"/>
<evidence type="ECO:0000256" key="1">
    <source>
        <dbReference type="SAM" id="Phobius"/>
    </source>
</evidence>
<gene>
    <name evidence="3" type="ORF">LCGC14_2738630</name>
</gene>
<dbReference type="InterPro" id="IPR050721">
    <property type="entry name" value="Trk_Ktr_HKT_K-transport"/>
</dbReference>
<dbReference type="GO" id="GO:0006813">
    <property type="term" value="P:potassium ion transport"/>
    <property type="evidence" value="ECO:0007669"/>
    <property type="project" value="InterPro"/>
</dbReference>
<dbReference type="Pfam" id="PF02254">
    <property type="entry name" value="TrkA_N"/>
    <property type="match status" value="1"/>
</dbReference>
<keyword evidence="1" id="KW-0812">Transmembrane</keyword>
<dbReference type="InterPro" id="IPR003148">
    <property type="entry name" value="RCK_N"/>
</dbReference>
<feature type="non-terminal residue" evidence="3">
    <location>
        <position position="321"/>
    </location>
</feature>
<comment type="caution">
    <text evidence="3">The sequence shown here is derived from an EMBL/GenBank/DDBJ whole genome shotgun (WGS) entry which is preliminary data.</text>
</comment>
<sequence>MHDSVTCPNSAPRPHTVLAFWRQHWQWILIAMFGVAGVCFGACGYIKYFRGAGQRRSVLDICYFVLHLFVIESGEVSGPVPWELQIARLAAPLAAAGAVLKAGVVIFHEQLNALRLCFAEDHVVICGLGRKGMQLVEDFRRNGDLVVVIESDEQNDRIGLCRDLGAIVLAGDATDEAMLRKARAQRAKYVVAICGGDETNLGIAVRCHQLLRQQASVSDGTVRCFVQVVDLQLCRLLRGHPIFTETSDRFQLVLFNGYENSARSVLRDHPLDSCRITPDDARQVHLVVVGFGQMGQSVLLQAARTAHYANGKKPRITIVDL</sequence>
<dbReference type="Gene3D" id="3.40.50.720">
    <property type="entry name" value="NAD(P)-binding Rossmann-like Domain"/>
    <property type="match status" value="1"/>
</dbReference>
<evidence type="ECO:0000313" key="3">
    <source>
        <dbReference type="EMBL" id="KKK88888.1"/>
    </source>
</evidence>
<proteinExistence type="predicted"/>
<dbReference type="PROSITE" id="PS51201">
    <property type="entry name" value="RCK_N"/>
    <property type="match status" value="1"/>
</dbReference>
<dbReference type="PANTHER" id="PTHR43833:SF11">
    <property type="entry name" value="VOLTAGE-GATED POTASSIUM CHANNEL KCH"/>
    <property type="match status" value="1"/>
</dbReference>
<dbReference type="PANTHER" id="PTHR43833">
    <property type="entry name" value="POTASSIUM CHANNEL PROTEIN 2-RELATED-RELATED"/>
    <property type="match status" value="1"/>
</dbReference>
<evidence type="ECO:0000259" key="2">
    <source>
        <dbReference type="PROSITE" id="PS51201"/>
    </source>
</evidence>
<dbReference type="InterPro" id="IPR036291">
    <property type="entry name" value="NAD(P)-bd_dom_sf"/>
</dbReference>